<reference evidence="1" key="1">
    <citation type="submission" date="2018-02" db="EMBL/GenBank/DDBJ databases">
        <title>Rhizophora mucronata_Transcriptome.</title>
        <authorList>
            <person name="Meera S.P."/>
            <person name="Sreeshan A."/>
            <person name="Augustine A."/>
        </authorList>
    </citation>
    <scope>NUCLEOTIDE SEQUENCE</scope>
    <source>
        <tissue evidence="1">Leaf</tissue>
    </source>
</reference>
<sequence>MFKFFGNKKAETLRSACVGNIGLSVQAVEIDMGSAISSFFQLVCFLN</sequence>
<dbReference type="EMBL" id="GGEC01001887">
    <property type="protein sequence ID" value="MBW82370.1"/>
    <property type="molecule type" value="Transcribed_RNA"/>
</dbReference>
<protein>
    <submittedName>
        <fullName evidence="1">Uncharacterized protein</fullName>
    </submittedName>
</protein>
<proteinExistence type="predicted"/>
<name>A0A2P2IMA1_RHIMU</name>
<evidence type="ECO:0000313" key="1">
    <source>
        <dbReference type="EMBL" id="MBW82370.1"/>
    </source>
</evidence>
<dbReference type="AlphaFoldDB" id="A0A2P2IMA1"/>
<organism evidence="1">
    <name type="scientific">Rhizophora mucronata</name>
    <name type="common">Asiatic mangrove</name>
    <dbReference type="NCBI Taxonomy" id="61149"/>
    <lineage>
        <taxon>Eukaryota</taxon>
        <taxon>Viridiplantae</taxon>
        <taxon>Streptophyta</taxon>
        <taxon>Embryophyta</taxon>
        <taxon>Tracheophyta</taxon>
        <taxon>Spermatophyta</taxon>
        <taxon>Magnoliopsida</taxon>
        <taxon>eudicotyledons</taxon>
        <taxon>Gunneridae</taxon>
        <taxon>Pentapetalae</taxon>
        <taxon>rosids</taxon>
        <taxon>fabids</taxon>
        <taxon>Malpighiales</taxon>
        <taxon>Rhizophoraceae</taxon>
        <taxon>Rhizophora</taxon>
    </lineage>
</organism>
<accession>A0A2P2IMA1</accession>